<dbReference type="RefSeq" id="WP_331704091.1">
    <property type="nucleotide sequence ID" value="NZ_JAZHBO010000002.1"/>
</dbReference>
<proteinExistence type="predicted"/>
<gene>
    <name evidence="1" type="ORF">V3390_08455</name>
</gene>
<name>A0ABU7V0E8_9GAMM</name>
<evidence type="ECO:0000313" key="1">
    <source>
        <dbReference type="EMBL" id="MEF2156254.1"/>
    </source>
</evidence>
<dbReference type="EMBL" id="JAZHBO010000002">
    <property type="protein sequence ID" value="MEF2156254.1"/>
    <property type="molecule type" value="Genomic_DNA"/>
</dbReference>
<reference evidence="1 2" key="1">
    <citation type="submission" date="2024-01" db="EMBL/GenBank/DDBJ databases">
        <title>Novel species of the genus Luteimonas isolated from rivers.</title>
        <authorList>
            <person name="Lu H."/>
        </authorList>
    </citation>
    <scope>NUCLEOTIDE SEQUENCE [LARGE SCALE GENOMIC DNA]</scope>
    <source>
        <strain evidence="1 2">FXH3W</strain>
    </source>
</reference>
<comment type="caution">
    <text evidence="1">The sequence shown here is derived from an EMBL/GenBank/DDBJ whole genome shotgun (WGS) entry which is preliminary data.</text>
</comment>
<protein>
    <recommendedName>
        <fullName evidence="3">Phytoene synthase</fullName>
    </recommendedName>
</protein>
<keyword evidence="2" id="KW-1185">Reference proteome</keyword>
<sequence length="200" mass="22089">MAGSLKPENDFVAKHWQRTPEWQLAAGFLPADSRGQQLDYLALQNEWWLARAIADETPRVAKLAWWAEELRGWSRGMRRHPLGAQLHSASAHWDAVADALSQDSNALLAKALSEVDAEILGIGTPHALLQTILAMETALLAVDEAAEWPSNRKRPAGPLPRLRAMQYSILAARSANARHTVALSPLRALLISWNAARKSK</sequence>
<dbReference type="Proteomes" id="UP001356170">
    <property type="component" value="Unassembled WGS sequence"/>
</dbReference>
<accession>A0ABU7V0E8</accession>
<evidence type="ECO:0008006" key="3">
    <source>
        <dbReference type="Google" id="ProtNLM"/>
    </source>
</evidence>
<organism evidence="1 2">
    <name type="scientific">Aquilutibacter rugosus</name>
    <dbReference type="NCBI Taxonomy" id="3115820"/>
    <lineage>
        <taxon>Bacteria</taxon>
        <taxon>Pseudomonadati</taxon>
        <taxon>Pseudomonadota</taxon>
        <taxon>Gammaproteobacteria</taxon>
        <taxon>Lysobacterales</taxon>
        <taxon>Lysobacteraceae</taxon>
        <taxon>Aquilutibacter</taxon>
    </lineage>
</organism>
<evidence type="ECO:0000313" key="2">
    <source>
        <dbReference type="Proteomes" id="UP001356170"/>
    </source>
</evidence>